<dbReference type="PANTHER" id="PTHR28623">
    <property type="entry name" value="PROTEIN FAM118B"/>
    <property type="match status" value="1"/>
</dbReference>
<dbReference type="InterPro" id="IPR038916">
    <property type="entry name" value="FAM118"/>
</dbReference>
<dbReference type="EMBL" id="JABFNT010000102">
    <property type="protein sequence ID" value="NOJ81830.1"/>
    <property type="molecule type" value="Genomic_DNA"/>
</dbReference>
<reference evidence="4 5" key="1">
    <citation type="submission" date="2020-05" db="EMBL/GenBank/DDBJ databases">
        <authorList>
            <person name="Whitworth D."/>
        </authorList>
    </citation>
    <scope>NUCLEOTIDE SEQUENCE [LARGE SCALE GENOMIC DNA]</scope>
    <source>
        <strain evidence="4 5">AM005</strain>
    </source>
</reference>
<dbReference type="Proteomes" id="UP000533080">
    <property type="component" value="Unassembled WGS sequence"/>
</dbReference>
<evidence type="ECO:0000256" key="1">
    <source>
        <dbReference type="ARBA" id="ARBA00022553"/>
    </source>
</evidence>
<dbReference type="InterPro" id="IPR027417">
    <property type="entry name" value="P-loop_NTPase"/>
</dbReference>
<organism evidence="4 5">
    <name type="scientific">Myxococcus xanthus</name>
    <dbReference type="NCBI Taxonomy" id="34"/>
    <lineage>
        <taxon>Bacteria</taxon>
        <taxon>Pseudomonadati</taxon>
        <taxon>Myxococcota</taxon>
        <taxon>Myxococcia</taxon>
        <taxon>Myxococcales</taxon>
        <taxon>Cystobacterineae</taxon>
        <taxon>Myxococcaceae</taxon>
        <taxon>Myxococcus</taxon>
    </lineage>
</organism>
<gene>
    <name evidence="4" type="ORF">HNV28_26455</name>
</gene>
<name>A0A7Y4IN10_MYXXA</name>
<sequence>MTSVVLNDLQRQIAARRAVLVVGSGVSVAATNNAPAASWMGLLRHGVDRCVELDGQLAGDWRDRALADVSSGRLDDLVAGASKVRRSLLRQSEWPRWLEDTIGTLRATRFELIDAIGSLNAPILTTNYDDLLERRLHRHPITWMDKSDQIAFARVESCETILHLHGFWRQPDTVILDGGDYERILGAQLAQAGLRTLGEAWSLVFIGCGDGLADPNFEQFLDWMAVVLKGARHRHFRLERKADVERRQQWHNERGHHVRVVPYGDSYDELPAFIESLRSPGLEGAKADPNLTVPSLEDVLPLARPSLSAGEYSRLQQKGREAVARLSALARQLGWESIGVHSEEISHVLEQELYRVAITGRSRAGKSSLVNALVGRSICPVERVITTAIPIIIGPGEKESATIKYQPNGRPPLIFDGPISADMLAPYADQRHNRGNEKRVDCIEVRLGHQVLDLGVEYVDIPGFDDPSGRIWSATQETIGEAHALVLVLDVSSYESGGLTIDNATREVLERARDRECPVLVVCNKADKLSRADQEEAKLYVLESFDRFRLRTALVHGPFFMSTREVLEARARSGPVPRPFSTFEAALWERLWNTEAVGLRRLFRVFDALRVADEEVDALIAARRAKGRERERLLAAFARCQQDKARILETCRHNFHSLRQRTAALIEVRRGEHFHAIAEYIESLPAGSRVPLVSESVQALQERLIVACRSIIENVTPSVTTLREGAEKAVARTLSEFREEAGLSAQARHARATLGALGNWSEAVVLPDSGDGERMLKVTAAGGGAGLAVFFALANPVGLLAAAGVGFGVSVLVDVLTDRADSSATLRARIEEHANAAFTSFKQSVDAGIESFGRELAKQVHQRMRPFLNDMERRLETMREPTADEQRWHAEMRETTADALRVLEEVLGSSRAVSTLHPPTVV</sequence>
<evidence type="ECO:0000313" key="5">
    <source>
        <dbReference type="Proteomes" id="UP000533080"/>
    </source>
</evidence>
<dbReference type="Pfam" id="PF13289">
    <property type="entry name" value="SIR2_2"/>
    <property type="match status" value="1"/>
</dbReference>
<proteinExistence type="predicted"/>
<evidence type="ECO:0000313" key="4">
    <source>
        <dbReference type="EMBL" id="NOJ81830.1"/>
    </source>
</evidence>
<evidence type="ECO:0000259" key="3">
    <source>
        <dbReference type="Pfam" id="PF00350"/>
    </source>
</evidence>
<keyword evidence="1" id="KW-0597">Phosphoprotein</keyword>
<accession>A0A7Y4IN10</accession>
<dbReference type="InterPro" id="IPR045063">
    <property type="entry name" value="Dynamin_N"/>
</dbReference>
<protein>
    <recommendedName>
        <fullName evidence="3">Dynamin N-terminal domain-containing protein</fullName>
    </recommendedName>
</protein>
<dbReference type="AlphaFoldDB" id="A0A7Y4IN10"/>
<dbReference type="PANTHER" id="PTHR28623:SF1">
    <property type="entry name" value="PROTEIN FAM118B"/>
    <property type="match status" value="1"/>
</dbReference>
<comment type="caution">
    <text evidence="4">The sequence shown here is derived from an EMBL/GenBank/DDBJ whole genome shotgun (WGS) entry which is preliminary data.</text>
</comment>
<keyword evidence="2" id="KW-0007">Acetylation</keyword>
<evidence type="ECO:0000256" key="2">
    <source>
        <dbReference type="ARBA" id="ARBA00022990"/>
    </source>
</evidence>
<dbReference type="Pfam" id="PF00350">
    <property type="entry name" value="Dynamin_N"/>
    <property type="match status" value="1"/>
</dbReference>
<dbReference type="Gene3D" id="3.40.50.300">
    <property type="entry name" value="P-loop containing nucleotide triphosphate hydrolases"/>
    <property type="match status" value="1"/>
</dbReference>
<feature type="domain" description="Dynamin N-terminal" evidence="3">
    <location>
        <begin position="356"/>
        <end position="509"/>
    </location>
</feature>
<dbReference type="CDD" id="cd00882">
    <property type="entry name" value="Ras_like_GTPase"/>
    <property type="match status" value="1"/>
</dbReference>
<dbReference type="SUPFAM" id="SSF52540">
    <property type="entry name" value="P-loop containing nucleoside triphosphate hydrolases"/>
    <property type="match status" value="1"/>
</dbReference>